<organism evidence="2 3">
    <name type="scientific">Asparagus officinalis</name>
    <name type="common">Garden asparagus</name>
    <dbReference type="NCBI Taxonomy" id="4686"/>
    <lineage>
        <taxon>Eukaryota</taxon>
        <taxon>Viridiplantae</taxon>
        <taxon>Streptophyta</taxon>
        <taxon>Embryophyta</taxon>
        <taxon>Tracheophyta</taxon>
        <taxon>Spermatophyta</taxon>
        <taxon>Magnoliopsida</taxon>
        <taxon>Liliopsida</taxon>
        <taxon>Asparagales</taxon>
        <taxon>Asparagaceae</taxon>
        <taxon>Asparagoideae</taxon>
        <taxon>Asparagus</taxon>
    </lineage>
</organism>
<sequence>MYEGLGCFLPDQYDPSQPGLSGGQEATAELARIEERLEHAKASIVERMQDPASTHDFPPLLKRERGVDVGATFERVAKRARGKEAVVYADMREGQVVAGPPPNLGATLPIAESVPPTLTCWFLLTNRPFQKTTVAIGLVLSDGGEEEDELLDYSGGDDLTFRRSSNLDLPTEDLEITSSLPTQTSALASPRLHATEQVDHLVMVATPMGAEEEKSACEKAPSQKEEVPIQQGVPIPKEKVSIQEEVLNQGEEASTQKEAPVEEETLIHEASS</sequence>
<dbReference type="EMBL" id="CM007382">
    <property type="protein sequence ID" value="ONK78692.1"/>
    <property type="molecule type" value="Genomic_DNA"/>
</dbReference>
<evidence type="ECO:0000313" key="3">
    <source>
        <dbReference type="Proteomes" id="UP000243459"/>
    </source>
</evidence>
<dbReference type="Proteomes" id="UP000243459">
    <property type="component" value="Chromosome 2"/>
</dbReference>
<dbReference type="Gramene" id="ONK78692">
    <property type="protein sequence ID" value="ONK78692"/>
    <property type="gene ID" value="A4U43_C02F21440"/>
</dbReference>
<evidence type="ECO:0000313" key="2">
    <source>
        <dbReference type="EMBL" id="ONK78692.1"/>
    </source>
</evidence>
<accession>A0A5P1FKN6</accession>
<dbReference type="AlphaFoldDB" id="A0A5P1FKN6"/>
<evidence type="ECO:0000256" key="1">
    <source>
        <dbReference type="SAM" id="MobiDB-lite"/>
    </source>
</evidence>
<feature type="region of interest" description="Disordered" evidence="1">
    <location>
        <begin position="212"/>
        <end position="272"/>
    </location>
</feature>
<gene>
    <name evidence="2" type="ORF">A4U43_C02F21440</name>
</gene>
<name>A0A5P1FKN6_ASPOF</name>
<feature type="compositionally biased region" description="Basic and acidic residues" evidence="1">
    <location>
        <begin position="212"/>
        <end position="227"/>
    </location>
</feature>
<proteinExistence type="predicted"/>
<protein>
    <submittedName>
        <fullName evidence="2">Uncharacterized protein</fullName>
    </submittedName>
</protein>
<keyword evidence="3" id="KW-1185">Reference proteome</keyword>
<reference evidence="3" key="1">
    <citation type="journal article" date="2017" name="Nat. Commun.">
        <title>The asparagus genome sheds light on the origin and evolution of a young Y chromosome.</title>
        <authorList>
            <person name="Harkess A."/>
            <person name="Zhou J."/>
            <person name="Xu C."/>
            <person name="Bowers J.E."/>
            <person name="Van der Hulst R."/>
            <person name="Ayyampalayam S."/>
            <person name="Mercati F."/>
            <person name="Riccardi P."/>
            <person name="McKain M.R."/>
            <person name="Kakrana A."/>
            <person name="Tang H."/>
            <person name="Ray J."/>
            <person name="Groenendijk J."/>
            <person name="Arikit S."/>
            <person name="Mathioni S.M."/>
            <person name="Nakano M."/>
            <person name="Shan H."/>
            <person name="Telgmann-Rauber A."/>
            <person name="Kanno A."/>
            <person name="Yue Z."/>
            <person name="Chen H."/>
            <person name="Li W."/>
            <person name="Chen Y."/>
            <person name="Xu X."/>
            <person name="Zhang Y."/>
            <person name="Luo S."/>
            <person name="Chen H."/>
            <person name="Gao J."/>
            <person name="Mao Z."/>
            <person name="Pires J.C."/>
            <person name="Luo M."/>
            <person name="Kudrna D."/>
            <person name="Wing R.A."/>
            <person name="Meyers B.C."/>
            <person name="Yi K."/>
            <person name="Kong H."/>
            <person name="Lavrijsen P."/>
            <person name="Sunseri F."/>
            <person name="Falavigna A."/>
            <person name="Ye Y."/>
            <person name="Leebens-Mack J.H."/>
            <person name="Chen G."/>
        </authorList>
    </citation>
    <scope>NUCLEOTIDE SEQUENCE [LARGE SCALE GENOMIC DNA]</scope>
    <source>
        <strain evidence="3">cv. DH0086</strain>
    </source>
</reference>